<proteinExistence type="predicted"/>
<keyword evidence="4" id="KW-1185">Reference proteome</keyword>
<sequence length="871" mass="99164">MKLIYKAAQNGFESLRYAARREATTVSNMSLPDLTCQSLDHLPVDPVSIMYIQSLDIKDVGTPLYANSNGNCLFNSLSLLLFGHDQSATQLRVMTCINMLTNIDLYTSHPNASNILMLSPTFRESCIQCATDRAWSSAWTIMAAADVIGKNIQTIYPPVYGKGHLAYRTLNTTYNPLHLPPSGLLTIMWTHTNWGINGMWTPNHFVPLTTSTPQNTTQLNQSFTPTNHSSPIKTKTSEMSDIGDYESVTESMNFVVNETICSSPNAKPPPSPKESECTSPLSVSSTDIEPTSSDNDVTFPKPDNTNTLQHGKFLSALDCWKAVQDKSHIFEDAPPGNKSNTWFLVNNVDNMSRKTSNRHSKYYDDCGIWESSKGKVFHQDYLLSDNFRTIFLKNDQYCTKVRQGGKTLFVPITPQPDSESIVTMHRYSTVLKENNSFKKHVTWFNSSFDNDLPSIAVYEYSGTYCLENAKNYVRTHPKTLDKVVDECALKDNKEVFIQMNRDNSLHAPRDTKQIRNAKYRNKLKTQPAYANVADEILAVVGMLDTHPFVQQIIHNKNQVPAIVCYTDNQITDLRHFLAQKSEHPLGVDRTFNLGSFYVTSIVYKNLRVNRKETKDHPIFAGPMLLHKDASYKTYRAFFSNISATLELPINDVELRLHENIEFGSDDEKAMTKAIENAFPTAKRRLCTKHLKDNVQHYLQDRVGVSTQERKTIINTIFGDQGIASADDTLQFARADSELKDLCANHPQFLKYYEQSFKPRVEEFVNAPNRRLGTKQMWTNNNAESMNRVMKVAVNWKPQHAPDLVDKLFDMVDFQFINLRSALHHSGDYMLVNSYKQYTIADAIWKTKSDEEKRKLFNNFLQDSKKENTKIS</sequence>
<feature type="domain" description="OTU" evidence="2">
    <location>
        <begin position="68"/>
        <end position="182"/>
    </location>
</feature>
<protein>
    <recommendedName>
        <fullName evidence="2">OTU domain-containing protein</fullName>
    </recommendedName>
</protein>
<dbReference type="AlphaFoldDB" id="A0A8S3RM70"/>
<name>A0A8S3RM70_MYTED</name>
<feature type="region of interest" description="Disordered" evidence="1">
    <location>
        <begin position="261"/>
        <end position="303"/>
    </location>
</feature>
<dbReference type="InterPro" id="IPR003323">
    <property type="entry name" value="OTU_dom"/>
</dbReference>
<reference evidence="3" key="1">
    <citation type="submission" date="2021-03" db="EMBL/GenBank/DDBJ databases">
        <authorList>
            <person name="Bekaert M."/>
        </authorList>
    </citation>
    <scope>NUCLEOTIDE SEQUENCE</scope>
</reference>
<organism evidence="3 4">
    <name type="scientific">Mytilus edulis</name>
    <name type="common">Blue mussel</name>
    <dbReference type="NCBI Taxonomy" id="6550"/>
    <lineage>
        <taxon>Eukaryota</taxon>
        <taxon>Metazoa</taxon>
        <taxon>Spiralia</taxon>
        <taxon>Lophotrochozoa</taxon>
        <taxon>Mollusca</taxon>
        <taxon>Bivalvia</taxon>
        <taxon>Autobranchia</taxon>
        <taxon>Pteriomorphia</taxon>
        <taxon>Mytilida</taxon>
        <taxon>Mytiloidea</taxon>
        <taxon>Mytilidae</taxon>
        <taxon>Mytilinae</taxon>
        <taxon>Mytilus</taxon>
    </lineage>
</organism>
<dbReference type="SUPFAM" id="SSF54001">
    <property type="entry name" value="Cysteine proteinases"/>
    <property type="match status" value="1"/>
</dbReference>
<evidence type="ECO:0000259" key="2">
    <source>
        <dbReference type="Pfam" id="PF02338"/>
    </source>
</evidence>
<accession>A0A8S3RM70</accession>
<dbReference type="Gene3D" id="3.90.70.80">
    <property type="match status" value="1"/>
</dbReference>
<evidence type="ECO:0000313" key="3">
    <source>
        <dbReference type="EMBL" id="CAG2207775.1"/>
    </source>
</evidence>
<dbReference type="OrthoDB" id="5791190at2759"/>
<evidence type="ECO:0000313" key="4">
    <source>
        <dbReference type="Proteomes" id="UP000683360"/>
    </source>
</evidence>
<gene>
    <name evidence="3" type="ORF">MEDL_22019</name>
</gene>
<evidence type="ECO:0000256" key="1">
    <source>
        <dbReference type="SAM" id="MobiDB-lite"/>
    </source>
</evidence>
<comment type="caution">
    <text evidence="3">The sequence shown here is derived from an EMBL/GenBank/DDBJ whole genome shotgun (WGS) entry which is preliminary data.</text>
</comment>
<dbReference type="Proteomes" id="UP000683360">
    <property type="component" value="Unassembled WGS sequence"/>
</dbReference>
<dbReference type="EMBL" id="CAJPWZ010001090">
    <property type="protein sequence ID" value="CAG2207775.1"/>
    <property type="molecule type" value="Genomic_DNA"/>
</dbReference>
<dbReference type="Pfam" id="PF02338">
    <property type="entry name" value="OTU"/>
    <property type="match status" value="1"/>
</dbReference>
<dbReference type="InterPro" id="IPR038765">
    <property type="entry name" value="Papain-like_cys_pep_sf"/>
</dbReference>
<feature type="compositionally biased region" description="Polar residues" evidence="1">
    <location>
        <begin position="281"/>
        <end position="296"/>
    </location>
</feature>